<accession>U2EA88</accession>
<dbReference type="PANTHER" id="PTHR44307:SF2">
    <property type="entry name" value="PHOSPHOETHANOLAMINE METHYLTRANSFERASE ISOFORM X1"/>
    <property type="match status" value="1"/>
</dbReference>
<dbReference type="CDD" id="cd02440">
    <property type="entry name" value="AdoMet_MTases"/>
    <property type="match status" value="1"/>
</dbReference>
<proteinExistence type="predicted"/>
<dbReference type="PANTHER" id="PTHR44307">
    <property type="entry name" value="PHOSPHOETHANOLAMINE METHYLTRANSFERASE"/>
    <property type="match status" value="1"/>
</dbReference>
<comment type="caution">
    <text evidence="6">The sequence shown here is derived from an EMBL/GenBank/DDBJ whole genome shotgun (WGS) entry which is preliminary data.</text>
</comment>
<dbReference type="EC" id="2.1.1.163" evidence="6"/>
<evidence type="ECO:0000313" key="7">
    <source>
        <dbReference type="Proteomes" id="UP000005707"/>
    </source>
</evidence>
<dbReference type="GO" id="GO:0032259">
    <property type="term" value="P:methylation"/>
    <property type="evidence" value="ECO:0007669"/>
    <property type="project" value="UniProtKB-KW"/>
</dbReference>
<evidence type="ECO:0000259" key="5">
    <source>
        <dbReference type="Pfam" id="PF13847"/>
    </source>
</evidence>
<evidence type="ECO:0000256" key="2">
    <source>
        <dbReference type="ARBA" id="ARBA00022603"/>
    </source>
</evidence>
<comment type="pathway">
    <text evidence="1">Lipid metabolism.</text>
</comment>
<protein>
    <submittedName>
        <fullName evidence="6">SAM-dependent methyltransferase protein</fullName>
        <ecNumber evidence="6">2.1.1.163</ecNumber>
    </submittedName>
</protein>
<name>U2EA88_9MOLU</name>
<evidence type="ECO:0000256" key="4">
    <source>
        <dbReference type="ARBA" id="ARBA00025707"/>
    </source>
</evidence>
<organism evidence="6 7">
    <name type="scientific">Haloplasma contractile SSD-17B</name>
    <dbReference type="NCBI Taxonomy" id="1033810"/>
    <lineage>
        <taxon>Bacteria</taxon>
        <taxon>Bacillati</taxon>
        <taxon>Mycoplasmatota</taxon>
        <taxon>Mollicutes</taxon>
        <taxon>Haloplasmatales</taxon>
        <taxon>Haloplasmataceae</taxon>
        <taxon>Haloplasma</taxon>
    </lineage>
</organism>
<evidence type="ECO:0000313" key="6">
    <source>
        <dbReference type="EMBL" id="ERJ12008.1"/>
    </source>
</evidence>
<dbReference type="Proteomes" id="UP000005707">
    <property type="component" value="Unassembled WGS sequence"/>
</dbReference>
<sequence length="206" mass="23209">MLKQHGFDEWSKKYDEHVQNSVGYPFEGYNDLMNEIVNEIDYGNKPSVLDVGIGTGTLSSLLNTKGATITGLDFSSEMIKVAESRIKNGIFYVQDLSNGLPKELNNTEFNYIISTYVIHHFCLDQKITLIVELLNHLKPGGKLLIGDVAFQTEADLIRCKEQNKDCFDHDELYIVADEIIKALQRKDITAKYKQISSCAGVVKVIK</sequence>
<dbReference type="GO" id="GO:0043770">
    <property type="term" value="F:demethylmenaquinone methyltransferase activity"/>
    <property type="evidence" value="ECO:0007669"/>
    <property type="project" value="UniProtKB-EC"/>
</dbReference>
<reference evidence="6 7" key="1">
    <citation type="journal article" date="2011" name="J. Bacteriol.">
        <title>Genome sequence of Haloplasma contractile, an unusual contractile bacterium from a deep-sea anoxic brine lake.</title>
        <authorList>
            <person name="Antunes A."/>
            <person name="Alam I."/>
            <person name="El Dorry H."/>
            <person name="Siam R."/>
            <person name="Robertson A."/>
            <person name="Bajic V.B."/>
            <person name="Stingl U."/>
        </authorList>
    </citation>
    <scope>NUCLEOTIDE SEQUENCE [LARGE SCALE GENOMIC DNA]</scope>
    <source>
        <strain evidence="6 7">SSD-17B</strain>
    </source>
</reference>
<dbReference type="RefSeq" id="WP_008827385.1">
    <property type="nucleotide sequence ID" value="NZ_AFNU02000006.1"/>
</dbReference>
<dbReference type="InterPro" id="IPR025714">
    <property type="entry name" value="Methyltranfer_dom"/>
</dbReference>
<reference evidence="6 7" key="2">
    <citation type="journal article" date="2013" name="PLoS ONE">
        <title>INDIGO - INtegrated Data Warehouse of MIcrobial GenOmes with Examples from the Red Sea Extremophiles.</title>
        <authorList>
            <person name="Alam I."/>
            <person name="Antunes A."/>
            <person name="Kamau A.A."/>
            <person name="Ba Alawi W."/>
            <person name="Kalkatawi M."/>
            <person name="Stingl U."/>
            <person name="Bajic V.B."/>
        </authorList>
    </citation>
    <scope>NUCLEOTIDE SEQUENCE [LARGE SCALE GENOMIC DNA]</scope>
    <source>
        <strain evidence="6 7">SSD-17B</strain>
    </source>
</reference>
<dbReference type="Gene3D" id="3.40.50.150">
    <property type="entry name" value="Vaccinia Virus protein VP39"/>
    <property type="match status" value="1"/>
</dbReference>
<dbReference type="EMBL" id="AFNU02000006">
    <property type="protein sequence ID" value="ERJ12008.1"/>
    <property type="molecule type" value="Genomic_DNA"/>
</dbReference>
<dbReference type="InterPro" id="IPR029063">
    <property type="entry name" value="SAM-dependent_MTases_sf"/>
</dbReference>
<keyword evidence="2 6" id="KW-0489">Methyltransferase</keyword>
<dbReference type="InParanoid" id="U2EA88"/>
<dbReference type="SUPFAM" id="SSF53335">
    <property type="entry name" value="S-adenosyl-L-methionine-dependent methyltransferases"/>
    <property type="match status" value="1"/>
</dbReference>
<evidence type="ECO:0000256" key="3">
    <source>
        <dbReference type="ARBA" id="ARBA00022679"/>
    </source>
</evidence>
<dbReference type="OrthoDB" id="122388at2"/>
<feature type="domain" description="Methyltransferase" evidence="5">
    <location>
        <begin position="47"/>
        <end position="171"/>
    </location>
</feature>
<dbReference type="AlphaFoldDB" id="U2EA88"/>
<gene>
    <name evidence="6" type="primary">smtA6</name>
    <name evidence="6" type="ORF">HLPCO_001922</name>
</gene>
<dbReference type="eggNOG" id="COG2226">
    <property type="taxonomic scope" value="Bacteria"/>
</dbReference>
<keyword evidence="3 6" id="KW-0808">Transferase</keyword>
<evidence type="ECO:0000256" key="1">
    <source>
        <dbReference type="ARBA" id="ARBA00005189"/>
    </source>
</evidence>
<dbReference type="Pfam" id="PF13847">
    <property type="entry name" value="Methyltransf_31"/>
    <property type="match status" value="1"/>
</dbReference>
<keyword evidence="7" id="KW-1185">Reference proteome</keyword>
<dbReference type="STRING" id="1033810.HLPCO_001922"/>
<comment type="pathway">
    <text evidence="4">Phospholipid metabolism.</text>
</comment>